<keyword evidence="2" id="KW-1185">Reference proteome</keyword>
<proteinExistence type="predicted"/>
<organism evidence="1 2">
    <name type="scientific">Capnocytophaga canis</name>
    <dbReference type="NCBI Taxonomy" id="1848903"/>
    <lineage>
        <taxon>Bacteria</taxon>
        <taxon>Pseudomonadati</taxon>
        <taxon>Bacteroidota</taxon>
        <taxon>Flavobacteriia</taxon>
        <taxon>Flavobacteriales</taxon>
        <taxon>Flavobacteriaceae</taxon>
        <taxon>Capnocytophaga</taxon>
    </lineage>
</organism>
<reference evidence="1 2" key="1">
    <citation type="submission" date="2015-01" db="EMBL/GenBank/DDBJ databases">
        <authorList>
            <person name="Xiang T."/>
            <person name="Song Y."/>
            <person name="Huang L."/>
            <person name="Wang B."/>
            <person name="Wu P."/>
        </authorList>
    </citation>
    <scope>NUCLEOTIDE SEQUENCE [LARGE SCALE GENOMIC DNA]</scope>
    <source>
        <strain evidence="1 2">CcD38</strain>
    </source>
</reference>
<dbReference type="EMBL" id="CDOI01000182">
    <property type="protein sequence ID" value="CEN48838.1"/>
    <property type="molecule type" value="Genomic_DNA"/>
</dbReference>
<evidence type="ECO:0000313" key="1">
    <source>
        <dbReference type="EMBL" id="CEN48838.1"/>
    </source>
</evidence>
<dbReference type="AlphaFoldDB" id="A0A0B7IFV4"/>
<sequence>MSYVIIKFQTVELHSIIYFNANFLFGMLDKDTTEKQIMIHLIKIKQILPKTSLHDFFV</sequence>
<gene>
    <name evidence="1" type="ORF">CCAND38_680009</name>
</gene>
<evidence type="ECO:0000313" key="2">
    <source>
        <dbReference type="Proteomes" id="UP000045051"/>
    </source>
</evidence>
<dbReference type="Proteomes" id="UP000045051">
    <property type="component" value="Unassembled WGS sequence"/>
</dbReference>
<protein>
    <submittedName>
        <fullName evidence="1">Uncharacterized protein</fullName>
    </submittedName>
</protein>
<name>A0A0B7IFV4_9FLAO</name>
<accession>A0A0B7IFV4</accession>